<dbReference type="Proteomes" id="UP000887565">
    <property type="component" value="Unplaced"/>
</dbReference>
<evidence type="ECO:0000313" key="2">
    <source>
        <dbReference type="WBParaSite" id="nRc.2.0.1.t08540-RA"/>
    </source>
</evidence>
<evidence type="ECO:0000313" key="1">
    <source>
        <dbReference type="Proteomes" id="UP000887565"/>
    </source>
</evidence>
<accession>A0A915I3Y0</accession>
<protein>
    <submittedName>
        <fullName evidence="2">Uncharacterized protein</fullName>
    </submittedName>
</protein>
<sequence>MWNAVKAKIWHYNMIDWCRKCMASGHVPQNCTRWVAEPSKGSYTAAVKVNPGTKPIRCRV</sequence>
<keyword evidence="1" id="KW-1185">Reference proteome</keyword>
<dbReference type="WBParaSite" id="nRc.2.0.1.t08540-RA">
    <property type="protein sequence ID" value="nRc.2.0.1.t08540-RA"/>
    <property type="gene ID" value="nRc.2.0.1.g08540"/>
</dbReference>
<reference evidence="2" key="1">
    <citation type="submission" date="2022-11" db="UniProtKB">
        <authorList>
            <consortium name="WormBaseParasite"/>
        </authorList>
    </citation>
    <scope>IDENTIFICATION</scope>
</reference>
<organism evidence="1 2">
    <name type="scientific">Romanomermis culicivorax</name>
    <name type="common">Nematode worm</name>
    <dbReference type="NCBI Taxonomy" id="13658"/>
    <lineage>
        <taxon>Eukaryota</taxon>
        <taxon>Metazoa</taxon>
        <taxon>Ecdysozoa</taxon>
        <taxon>Nematoda</taxon>
        <taxon>Enoplea</taxon>
        <taxon>Dorylaimia</taxon>
        <taxon>Mermithida</taxon>
        <taxon>Mermithoidea</taxon>
        <taxon>Mermithidae</taxon>
        <taxon>Romanomermis</taxon>
    </lineage>
</organism>
<proteinExistence type="predicted"/>
<dbReference type="AlphaFoldDB" id="A0A915I3Y0"/>
<name>A0A915I3Y0_ROMCU</name>